<organism evidence="2 3">
    <name type="scientific">Halteria grandinella</name>
    <dbReference type="NCBI Taxonomy" id="5974"/>
    <lineage>
        <taxon>Eukaryota</taxon>
        <taxon>Sar</taxon>
        <taxon>Alveolata</taxon>
        <taxon>Ciliophora</taxon>
        <taxon>Intramacronucleata</taxon>
        <taxon>Spirotrichea</taxon>
        <taxon>Stichotrichia</taxon>
        <taxon>Sporadotrichida</taxon>
        <taxon>Halteriidae</taxon>
        <taxon>Halteria</taxon>
    </lineage>
</organism>
<protein>
    <submittedName>
        <fullName evidence="2">Uncharacterized protein</fullName>
    </submittedName>
</protein>
<feature type="compositionally biased region" description="Polar residues" evidence="1">
    <location>
        <begin position="205"/>
        <end position="217"/>
    </location>
</feature>
<feature type="region of interest" description="Disordered" evidence="1">
    <location>
        <begin position="189"/>
        <end position="220"/>
    </location>
</feature>
<dbReference type="AlphaFoldDB" id="A0A8J8NMK6"/>
<feature type="region of interest" description="Disordered" evidence="1">
    <location>
        <begin position="242"/>
        <end position="295"/>
    </location>
</feature>
<gene>
    <name evidence="2" type="ORF">FGO68_gene8381</name>
</gene>
<keyword evidence="3" id="KW-1185">Reference proteome</keyword>
<proteinExistence type="predicted"/>
<comment type="caution">
    <text evidence="2">The sequence shown here is derived from an EMBL/GenBank/DDBJ whole genome shotgun (WGS) entry which is preliminary data.</text>
</comment>
<name>A0A8J8NMK6_HALGN</name>
<accession>A0A8J8NMK6</accession>
<evidence type="ECO:0000313" key="3">
    <source>
        <dbReference type="Proteomes" id="UP000785679"/>
    </source>
</evidence>
<reference evidence="2" key="1">
    <citation type="submission" date="2019-06" db="EMBL/GenBank/DDBJ databases">
        <authorList>
            <person name="Zheng W."/>
        </authorList>
    </citation>
    <scope>NUCLEOTIDE SEQUENCE</scope>
    <source>
        <strain evidence="2">QDHG01</strain>
    </source>
</reference>
<dbReference type="EMBL" id="RRYP01010484">
    <property type="protein sequence ID" value="TNV78352.1"/>
    <property type="molecule type" value="Genomic_DNA"/>
</dbReference>
<evidence type="ECO:0000313" key="2">
    <source>
        <dbReference type="EMBL" id="TNV78352.1"/>
    </source>
</evidence>
<dbReference type="Proteomes" id="UP000785679">
    <property type="component" value="Unassembled WGS sequence"/>
</dbReference>
<sequence length="440" mass="49892">MSFLGHSRNLHSESICEEKISLHHIRSPNPQPKKTLLDQKRMLKTTDKKCEIPRCVPKVVMSEQKAIPKRRVMESALSFQGWVKGDPQLFQMAPIQVEISGAKGDDNDGIDSFRGLPQVTTELCQIQDTLQTCSSMHLRLKVPQEYTKDFLSPSKKHTNFILQQHSPSKPLDPYQGESLSHIRSQFLNRTADKQRKASPKPLTKPLTNIHNQMLSQKKGSEYFDKRKPVIIIEGDQVEILPSEQVSPRAQRKSPRLRNGLVSGDENSPDGQSSGSKKKRRSPAVAPKPFREEENSVKQCLSPFSITLRSTVMGQQHMGSPSKLLIDDSVYSQSIILEEEAPIPRNTINQSPKKRSYDSDNFIGSPNKRTVGLSPVKESPQKDFVMVEQSPIMLLLMSKLKEIDSYREKEKIKGSQLDSKLALEQEENKRLMEMVNFLIQT</sequence>
<evidence type="ECO:0000256" key="1">
    <source>
        <dbReference type="SAM" id="MobiDB-lite"/>
    </source>
</evidence>